<dbReference type="InterPro" id="IPR014776">
    <property type="entry name" value="4pyrrole_Mease_sub2"/>
</dbReference>
<dbReference type="FunFam" id="3.30.950.10:FF:000001">
    <property type="entry name" value="Siroheme synthase"/>
    <property type="match status" value="1"/>
</dbReference>
<dbReference type="InterPro" id="IPR014777">
    <property type="entry name" value="4pyrrole_Mease_sub1"/>
</dbReference>
<keyword evidence="5" id="KW-0627">Porphyrin biosynthesis</keyword>
<dbReference type="PANTHER" id="PTHR45790">
    <property type="entry name" value="SIROHEME SYNTHASE-RELATED"/>
    <property type="match status" value="1"/>
</dbReference>
<dbReference type="InterPro" id="IPR003754">
    <property type="entry name" value="4pyrrol_synth_uPrphyn_synth"/>
</dbReference>
<dbReference type="Proteomes" id="UP000466864">
    <property type="component" value="Unassembled WGS sequence"/>
</dbReference>
<dbReference type="InterPro" id="IPR003043">
    <property type="entry name" value="Uropor_MeTrfase_CS"/>
</dbReference>
<dbReference type="GO" id="GO:0032259">
    <property type="term" value="P:methylation"/>
    <property type="evidence" value="ECO:0007669"/>
    <property type="project" value="UniProtKB-KW"/>
</dbReference>
<dbReference type="Pfam" id="PF02602">
    <property type="entry name" value="HEM4"/>
    <property type="match status" value="1"/>
</dbReference>
<dbReference type="SUPFAM" id="SSF69618">
    <property type="entry name" value="HemD-like"/>
    <property type="match status" value="1"/>
</dbReference>
<dbReference type="InterPro" id="IPR035996">
    <property type="entry name" value="4pyrrol_Methylase_sf"/>
</dbReference>
<comment type="similarity">
    <text evidence="6">Belongs to the precorrin methyltransferase family.</text>
</comment>
<gene>
    <name evidence="9" type="primary">cobA</name>
    <name evidence="9" type="ORF">FYJ60_00935</name>
</gene>
<keyword evidence="4" id="KW-0949">S-adenosyl-L-methionine</keyword>
<feature type="domain" description="Tetrapyrrole methylase" evidence="7">
    <location>
        <begin position="5"/>
        <end position="216"/>
    </location>
</feature>
<protein>
    <recommendedName>
        <fullName evidence="1">uroporphyrinogen-III C-methyltransferase</fullName>
        <ecNumber evidence="1">2.1.1.107</ecNumber>
    </recommendedName>
</protein>
<dbReference type="RefSeq" id="WP_154456715.1">
    <property type="nucleotide sequence ID" value="NZ_VUMV01000001.1"/>
</dbReference>
<dbReference type="EMBL" id="VUMV01000001">
    <property type="protein sequence ID" value="MST80903.1"/>
    <property type="molecule type" value="Genomic_DNA"/>
</dbReference>
<dbReference type="GO" id="GO:0004852">
    <property type="term" value="F:uroporphyrinogen-III synthase activity"/>
    <property type="evidence" value="ECO:0007669"/>
    <property type="project" value="InterPro"/>
</dbReference>
<dbReference type="CDD" id="cd11642">
    <property type="entry name" value="SUMT"/>
    <property type="match status" value="1"/>
</dbReference>
<keyword evidence="3 6" id="KW-0808">Transferase</keyword>
<evidence type="ECO:0000256" key="6">
    <source>
        <dbReference type="RuleBase" id="RU003960"/>
    </source>
</evidence>
<dbReference type="NCBIfam" id="NF004790">
    <property type="entry name" value="PRK06136.1"/>
    <property type="match status" value="1"/>
</dbReference>
<evidence type="ECO:0000256" key="1">
    <source>
        <dbReference type="ARBA" id="ARBA00012162"/>
    </source>
</evidence>
<evidence type="ECO:0000259" key="7">
    <source>
        <dbReference type="Pfam" id="PF00590"/>
    </source>
</evidence>
<proteinExistence type="inferred from homology"/>
<organism evidence="9 10">
    <name type="scientific">Bilifractor porci</name>
    <dbReference type="NCBI Taxonomy" id="2606636"/>
    <lineage>
        <taxon>Bacteria</taxon>
        <taxon>Bacillati</taxon>
        <taxon>Bacillota</taxon>
        <taxon>Clostridia</taxon>
        <taxon>Lachnospirales</taxon>
        <taxon>Lachnospiraceae</taxon>
        <taxon>Bilifractor</taxon>
    </lineage>
</organism>
<dbReference type="CDD" id="cd06578">
    <property type="entry name" value="HemD"/>
    <property type="match status" value="1"/>
</dbReference>
<keyword evidence="2 6" id="KW-0489">Methyltransferase</keyword>
<evidence type="ECO:0000313" key="9">
    <source>
        <dbReference type="EMBL" id="MST80903.1"/>
    </source>
</evidence>
<dbReference type="InterPro" id="IPR000878">
    <property type="entry name" value="4pyrrol_Mease"/>
</dbReference>
<evidence type="ECO:0000256" key="2">
    <source>
        <dbReference type="ARBA" id="ARBA00022603"/>
    </source>
</evidence>
<evidence type="ECO:0000313" key="10">
    <source>
        <dbReference type="Proteomes" id="UP000466864"/>
    </source>
</evidence>
<dbReference type="FunFam" id="3.40.1010.10:FF:000001">
    <property type="entry name" value="Siroheme synthase"/>
    <property type="match status" value="1"/>
</dbReference>
<dbReference type="PANTHER" id="PTHR45790:SF3">
    <property type="entry name" value="S-ADENOSYL-L-METHIONINE-DEPENDENT UROPORPHYRINOGEN III METHYLTRANSFERASE, CHLOROPLASTIC"/>
    <property type="match status" value="1"/>
</dbReference>
<dbReference type="Gene3D" id="3.40.50.10090">
    <property type="match status" value="2"/>
</dbReference>
<dbReference type="InterPro" id="IPR036108">
    <property type="entry name" value="4pyrrol_syn_uPrphyn_synt_sf"/>
</dbReference>
<dbReference type="GO" id="GO:0004851">
    <property type="term" value="F:uroporphyrin-III C-methyltransferase activity"/>
    <property type="evidence" value="ECO:0007669"/>
    <property type="project" value="UniProtKB-EC"/>
</dbReference>
<dbReference type="InterPro" id="IPR050161">
    <property type="entry name" value="Siro_Cobalamin_biosynth"/>
</dbReference>
<dbReference type="InterPro" id="IPR006366">
    <property type="entry name" value="CobA/CysG_C"/>
</dbReference>
<dbReference type="GO" id="GO:0019354">
    <property type="term" value="P:siroheme biosynthetic process"/>
    <property type="evidence" value="ECO:0007669"/>
    <property type="project" value="InterPro"/>
</dbReference>
<sequence>MNTGKVWLVGAGPGDAGLFTRKGYEVLQQADVVVYDSLVGDGVLAMIPENARKINAGKRSSHHTMPQWKMNELLLEEAQKGNRVVRLKGGDPFLFGRGGEELELLAEHQIPFEVVPGITSPLAVPAYNGIPVTHRDYTSSLHIITGHKREGQAYDINFRALVETEGTLVFLMGVASLPDICRGLTDAGMDPQMPAAVLQKGTTAGQKRIVATVSTLQEEVERQGVETPAIIVVGKVCALADTFAWYEKLPLAGCKVLVTRPKELVSSMSHRLRVMGAEVLEIPAVETRPIRDNRSLENALGHLQEYSWIVLTSPTGVKVFFECLLESGKDIRSLASARFAVIGEGTAKALRERGIRPDLMPSVYDGDHLGAELAKKIKEENPDGTEKILLPRAEKGNRSLAEQLREAGAQVDDIPTYQTIYRKQDVVDVKREFEEGRIFCAAFTSSSIVRAFVQANEGLDFTKVRAACIGKQTKATADSFGMQTEMAEKATMDDLAELILRMWNASGRL</sequence>
<dbReference type="PROSITE" id="PS00840">
    <property type="entry name" value="SUMT_2"/>
    <property type="match status" value="1"/>
</dbReference>
<evidence type="ECO:0000256" key="3">
    <source>
        <dbReference type="ARBA" id="ARBA00022679"/>
    </source>
</evidence>
<dbReference type="EC" id="2.1.1.107" evidence="1"/>
<dbReference type="AlphaFoldDB" id="A0A7X2TNC2"/>
<dbReference type="SUPFAM" id="SSF53790">
    <property type="entry name" value="Tetrapyrrole methylase"/>
    <property type="match status" value="1"/>
</dbReference>
<dbReference type="NCBIfam" id="TIGR01469">
    <property type="entry name" value="cobA_cysG_Cterm"/>
    <property type="match status" value="1"/>
</dbReference>
<evidence type="ECO:0000256" key="4">
    <source>
        <dbReference type="ARBA" id="ARBA00022691"/>
    </source>
</evidence>
<accession>A0A7X2TNC2</accession>
<dbReference type="Gene3D" id="3.30.950.10">
    <property type="entry name" value="Methyltransferase, Cobalt-precorrin-4 Transmethylase, Domain 2"/>
    <property type="match status" value="1"/>
</dbReference>
<dbReference type="Gene3D" id="3.40.1010.10">
    <property type="entry name" value="Cobalt-precorrin-4 Transmethylase, Domain 1"/>
    <property type="match status" value="1"/>
</dbReference>
<name>A0A7X2TNC2_9FIRM</name>
<keyword evidence="10" id="KW-1185">Reference proteome</keyword>
<evidence type="ECO:0000256" key="5">
    <source>
        <dbReference type="ARBA" id="ARBA00023244"/>
    </source>
</evidence>
<feature type="domain" description="Tetrapyrrole biosynthesis uroporphyrinogen III synthase" evidence="8">
    <location>
        <begin position="267"/>
        <end position="496"/>
    </location>
</feature>
<evidence type="ECO:0000259" key="8">
    <source>
        <dbReference type="Pfam" id="PF02602"/>
    </source>
</evidence>
<reference evidence="9 10" key="1">
    <citation type="submission" date="2019-08" db="EMBL/GenBank/DDBJ databases">
        <title>In-depth cultivation of the pig gut microbiome towards novel bacterial diversity and tailored functional studies.</title>
        <authorList>
            <person name="Wylensek D."/>
            <person name="Hitch T.C.A."/>
            <person name="Clavel T."/>
        </authorList>
    </citation>
    <scope>NUCLEOTIDE SEQUENCE [LARGE SCALE GENOMIC DNA]</scope>
    <source>
        <strain evidence="9 10">Oil+RF-744-WCA-WT-13</strain>
    </source>
</reference>
<comment type="caution">
    <text evidence="9">The sequence shown here is derived from an EMBL/GenBank/DDBJ whole genome shotgun (WGS) entry which is preliminary data.</text>
</comment>
<dbReference type="Pfam" id="PF00590">
    <property type="entry name" value="TP_methylase"/>
    <property type="match status" value="1"/>
</dbReference>